<reference evidence="2 3" key="1">
    <citation type="submission" date="2024-01" db="EMBL/GenBank/DDBJ databases">
        <title>The complete chloroplast genome sequence of Lithospermum erythrorhizon: insights into the phylogenetic relationship among Boraginaceae species and the maternal lineages of purple gromwells.</title>
        <authorList>
            <person name="Okada T."/>
            <person name="Watanabe K."/>
        </authorList>
    </citation>
    <scope>NUCLEOTIDE SEQUENCE [LARGE SCALE GENOMIC DNA]</scope>
</reference>
<comment type="caution">
    <text evidence="2">The sequence shown here is derived from an EMBL/GenBank/DDBJ whole genome shotgun (WGS) entry which is preliminary data.</text>
</comment>
<organism evidence="2 3">
    <name type="scientific">Lithospermum erythrorhizon</name>
    <name type="common">Purple gromwell</name>
    <name type="synonym">Lithospermum officinale var. erythrorhizon</name>
    <dbReference type="NCBI Taxonomy" id="34254"/>
    <lineage>
        <taxon>Eukaryota</taxon>
        <taxon>Viridiplantae</taxon>
        <taxon>Streptophyta</taxon>
        <taxon>Embryophyta</taxon>
        <taxon>Tracheophyta</taxon>
        <taxon>Spermatophyta</taxon>
        <taxon>Magnoliopsida</taxon>
        <taxon>eudicotyledons</taxon>
        <taxon>Gunneridae</taxon>
        <taxon>Pentapetalae</taxon>
        <taxon>asterids</taxon>
        <taxon>lamiids</taxon>
        <taxon>Boraginales</taxon>
        <taxon>Boraginaceae</taxon>
        <taxon>Boraginoideae</taxon>
        <taxon>Lithospermeae</taxon>
        <taxon>Lithospermum</taxon>
    </lineage>
</organism>
<protein>
    <submittedName>
        <fullName evidence="2">Uncharacterized protein</fullName>
    </submittedName>
</protein>
<dbReference type="Proteomes" id="UP001454036">
    <property type="component" value="Unassembled WGS sequence"/>
</dbReference>
<evidence type="ECO:0000313" key="2">
    <source>
        <dbReference type="EMBL" id="GAA0148932.1"/>
    </source>
</evidence>
<dbReference type="EMBL" id="BAABME010001323">
    <property type="protein sequence ID" value="GAA0148932.1"/>
    <property type="molecule type" value="Genomic_DNA"/>
</dbReference>
<evidence type="ECO:0000256" key="1">
    <source>
        <dbReference type="SAM" id="MobiDB-lite"/>
    </source>
</evidence>
<proteinExistence type="predicted"/>
<dbReference type="AlphaFoldDB" id="A0AAV3PFW7"/>
<keyword evidence="3" id="KW-1185">Reference proteome</keyword>
<gene>
    <name evidence="2" type="ORF">LIER_08240</name>
</gene>
<evidence type="ECO:0000313" key="3">
    <source>
        <dbReference type="Proteomes" id="UP001454036"/>
    </source>
</evidence>
<accession>A0AAV3PFW7</accession>
<name>A0AAV3PFW7_LITER</name>
<feature type="region of interest" description="Disordered" evidence="1">
    <location>
        <begin position="48"/>
        <end position="129"/>
    </location>
</feature>
<sequence>MLNNSSEEDEAASPLLRRYVPFPGLSLFVEPLIASILTWAARCKPLLPLGETSASGPRKATPKPQGAGGQGQSPPPTADHSSSDTPVDASVQYCTTIVLNPDDQGEVGSTITQSPPPTPLTAMRIQAMG</sequence>